<feature type="compositionally biased region" description="Polar residues" evidence="1">
    <location>
        <begin position="53"/>
        <end position="65"/>
    </location>
</feature>
<dbReference type="EMBL" id="CAJOAX010001504">
    <property type="protein sequence ID" value="CAF3721276.1"/>
    <property type="molecule type" value="Genomic_DNA"/>
</dbReference>
<evidence type="ECO:0000256" key="1">
    <source>
        <dbReference type="SAM" id="MobiDB-lite"/>
    </source>
</evidence>
<reference evidence="2" key="1">
    <citation type="submission" date="2021-02" db="EMBL/GenBank/DDBJ databases">
        <authorList>
            <person name="Nowell W R."/>
        </authorList>
    </citation>
    <scope>NUCLEOTIDE SEQUENCE</scope>
</reference>
<dbReference type="AlphaFoldDB" id="A0A813RFV8"/>
<comment type="caution">
    <text evidence="2">The sequence shown here is derived from an EMBL/GenBank/DDBJ whole genome shotgun (WGS) entry which is preliminary data.</text>
</comment>
<protein>
    <submittedName>
        <fullName evidence="2">Uncharacterized protein</fullName>
    </submittedName>
</protein>
<name>A0A813RFV8_9BILA</name>
<sequence length="99" mass="9586">MTSQQAEKGARSTDPTRISSVGADRSTGTSGQLGSASTAEPEGSSALGDSNFAGMSSISPASNQRQKSDDSTATGQGMGGAGEGQGGASQPWSTSSGAL</sequence>
<evidence type="ECO:0000313" key="4">
    <source>
        <dbReference type="Proteomes" id="UP000663882"/>
    </source>
</evidence>
<feature type="region of interest" description="Disordered" evidence="1">
    <location>
        <begin position="1"/>
        <end position="99"/>
    </location>
</feature>
<feature type="compositionally biased region" description="Gly residues" evidence="1">
    <location>
        <begin position="76"/>
        <end position="87"/>
    </location>
</feature>
<evidence type="ECO:0000313" key="3">
    <source>
        <dbReference type="EMBL" id="CAF3721276.1"/>
    </source>
</evidence>
<gene>
    <name evidence="3" type="ORF">OTI717_LOCUS13843</name>
    <name evidence="2" type="ORF">RFH988_LOCUS3051</name>
</gene>
<dbReference type="Proteomes" id="UP000663823">
    <property type="component" value="Unassembled WGS sequence"/>
</dbReference>
<organism evidence="2 4">
    <name type="scientific">Rotaria sordida</name>
    <dbReference type="NCBI Taxonomy" id="392033"/>
    <lineage>
        <taxon>Eukaryota</taxon>
        <taxon>Metazoa</taxon>
        <taxon>Spiralia</taxon>
        <taxon>Gnathifera</taxon>
        <taxon>Rotifera</taxon>
        <taxon>Eurotatoria</taxon>
        <taxon>Bdelloidea</taxon>
        <taxon>Philodinida</taxon>
        <taxon>Philodinidae</taxon>
        <taxon>Rotaria</taxon>
    </lineage>
</organism>
<feature type="compositionally biased region" description="Polar residues" evidence="1">
    <location>
        <begin position="26"/>
        <end position="38"/>
    </location>
</feature>
<dbReference type="EMBL" id="CAJNOO010000070">
    <property type="protein sequence ID" value="CAF0783785.1"/>
    <property type="molecule type" value="Genomic_DNA"/>
</dbReference>
<proteinExistence type="predicted"/>
<accession>A0A813RFV8</accession>
<evidence type="ECO:0000313" key="2">
    <source>
        <dbReference type="EMBL" id="CAF0783785.1"/>
    </source>
</evidence>
<dbReference type="Proteomes" id="UP000663882">
    <property type="component" value="Unassembled WGS sequence"/>
</dbReference>
<dbReference type="OrthoDB" id="10046705at2759"/>